<organism evidence="2 3">
    <name type="scientific">Thalassococcus halodurans</name>
    <dbReference type="NCBI Taxonomy" id="373675"/>
    <lineage>
        <taxon>Bacteria</taxon>
        <taxon>Pseudomonadati</taxon>
        <taxon>Pseudomonadota</taxon>
        <taxon>Alphaproteobacteria</taxon>
        <taxon>Rhodobacterales</taxon>
        <taxon>Roseobacteraceae</taxon>
        <taxon>Thalassococcus</taxon>
    </lineage>
</organism>
<dbReference type="AlphaFoldDB" id="A0A1H5TI17"/>
<dbReference type="RefSeq" id="WP_103908993.1">
    <property type="nucleotide sequence ID" value="NZ_FNUZ01000001.1"/>
</dbReference>
<keyword evidence="1" id="KW-1133">Transmembrane helix</keyword>
<dbReference type="EMBL" id="FNUZ01000001">
    <property type="protein sequence ID" value="SEF62512.1"/>
    <property type="molecule type" value="Genomic_DNA"/>
</dbReference>
<sequence>MITLLSYTIVLITILLVASHLRVFAQDAYAMLRNEFQASLERGRLLSGLAFGGLWVLIFGLAYI</sequence>
<name>A0A1H5TI17_9RHOB</name>
<keyword evidence="1" id="KW-0812">Transmembrane</keyword>
<evidence type="ECO:0000256" key="1">
    <source>
        <dbReference type="SAM" id="Phobius"/>
    </source>
</evidence>
<keyword evidence="1" id="KW-0472">Membrane</keyword>
<feature type="transmembrane region" description="Helical" evidence="1">
    <location>
        <begin position="45"/>
        <end position="63"/>
    </location>
</feature>
<proteinExistence type="predicted"/>
<gene>
    <name evidence="2" type="ORF">SAMN04488045_0631</name>
</gene>
<dbReference type="OrthoDB" id="7876780at2"/>
<evidence type="ECO:0000313" key="3">
    <source>
        <dbReference type="Proteomes" id="UP000236752"/>
    </source>
</evidence>
<evidence type="ECO:0000313" key="2">
    <source>
        <dbReference type="EMBL" id="SEF62512.1"/>
    </source>
</evidence>
<dbReference type="Proteomes" id="UP000236752">
    <property type="component" value="Unassembled WGS sequence"/>
</dbReference>
<keyword evidence="3" id="KW-1185">Reference proteome</keyword>
<feature type="transmembrane region" description="Helical" evidence="1">
    <location>
        <begin position="6"/>
        <end position="25"/>
    </location>
</feature>
<protein>
    <submittedName>
        <fullName evidence="2">Uncharacterized protein</fullName>
    </submittedName>
</protein>
<accession>A0A1H5TI17</accession>
<reference evidence="2 3" key="1">
    <citation type="submission" date="2016-10" db="EMBL/GenBank/DDBJ databases">
        <authorList>
            <person name="de Groot N.N."/>
        </authorList>
    </citation>
    <scope>NUCLEOTIDE SEQUENCE [LARGE SCALE GENOMIC DNA]</scope>
    <source>
        <strain evidence="2 3">DSM 26915</strain>
    </source>
</reference>